<accession>A0AAV2EH27</accession>
<evidence type="ECO:0000313" key="3">
    <source>
        <dbReference type="Proteomes" id="UP001497516"/>
    </source>
</evidence>
<dbReference type="AlphaFoldDB" id="A0AAV2EH27"/>
<keyword evidence="3" id="KW-1185">Reference proteome</keyword>
<proteinExistence type="predicted"/>
<reference evidence="2 3" key="1">
    <citation type="submission" date="2024-04" db="EMBL/GenBank/DDBJ databases">
        <authorList>
            <person name="Fracassetti M."/>
        </authorList>
    </citation>
    <scope>NUCLEOTIDE SEQUENCE [LARGE SCALE GENOMIC DNA]</scope>
</reference>
<feature type="region of interest" description="Disordered" evidence="1">
    <location>
        <begin position="1"/>
        <end position="24"/>
    </location>
</feature>
<sequence length="79" mass="8555">MSETTTETATKAPEAGTENPAPVICDGDGAGAISWAETRAAMDATKRTMERAAAKLNWAIVVFCWARKRLNRRLGFAKI</sequence>
<dbReference type="Proteomes" id="UP001497516">
    <property type="component" value="Chromosome 4"/>
</dbReference>
<protein>
    <submittedName>
        <fullName evidence="2">Uncharacterized protein</fullName>
    </submittedName>
</protein>
<name>A0AAV2EH27_9ROSI</name>
<dbReference type="EMBL" id="OZ034817">
    <property type="protein sequence ID" value="CAL1385049.1"/>
    <property type="molecule type" value="Genomic_DNA"/>
</dbReference>
<evidence type="ECO:0000313" key="2">
    <source>
        <dbReference type="EMBL" id="CAL1385049.1"/>
    </source>
</evidence>
<evidence type="ECO:0000256" key="1">
    <source>
        <dbReference type="SAM" id="MobiDB-lite"/>
    </source>
</evidence>
<organism evidence="2 3">
    <name type="scientific">Linum trigynum</name>
    <dbReference type="NCBI Taxonomy" id="586398"/>
    <lineage>
        <taxon>Eukaryota</taxon>
        <taxon>Viridiplantae</taxon>
        <taxon>Streptophyta</taxon>
        <taxon>Embryophyta</taxon>
        <taxon>Tracheophyta</taxon>
        <taxon>Spermatophyta</taxon>
        <taxon>Magnoliopsida</taxon>
        <taxon>eudicotyledons</taxon>
        <taxon>Gunneridae</taxon>
        <taxon>Pentapetalae</taxon>
        <taxon>rosids</taxon>
        <taxon>fabids</taxon>
        <taxon>Malpighiales</taxon>
        <taxon>Linaceae</taxon>
        <taxon>Linum</taxon>
    </lineage>
</organism>
<gene>
    <name evidence="2" type="ORF">LTRI10_LOCUS26212</name>
</gene>
<feature type="compositionally biased region" description="Low complexity" evidence="1">
    <location>
        <begin position="1"/>
        <end position="18"/>
    </location>
</feature>